<gene>
    <name evidence="1" type="ORF">Tci_904999</name>
</gene>
<evidence type="ECO:0000313" key="1">
    <source>
        <dbReference type="EMBL" id="GFD33030.1"/>
    </source>
</evidence>
<accession>A0A699VEU2</accession>
<feature type="non-terminal residue" evidence="1">
    <location>
        <position position="171"/>
    </location>
</feature>
<feature type="non-terminal residue" evidence="1">
    <location>
        <position position="1"/>
    </location>
</feature>
<organism evidence="1">
    <name type="scientific">Tanacetum cinerariifolium</name>
    <name type="common">Dalmatian daisy</name>
    <name type="synonym">Chrysanthemum cinerariifolium</name>
    <dbReference type="NCBI Taxonomy" id="118510"/>
    <lineage>
        <taxon>Eukaryota</taxon>
        <taxon>Viridiplantae</taxon>
        <taxon>Streptophyta</taxon>
        <taxon>Embryophyta</taxon>
        <taxon>Tracheophyta</taxon>
        <taxon>Spermatophyta</taxon>
        <taxon>Magnoliopsida</taxon>
        <taxon>eudicotyledons</taxon>
        <taxon>Gunneridae</taxon>
        <taxon>Pentapetalae</taxon>
        <taxon>asterids</taxon>
        <taxon>campanulids</taxon>
        <taxon>Asterales</taxon>
        <taxon>Asteraceae</taxon>
        <taxon>Asteroideae</taxon>
        <taxon>Anthemideae</taxon>
        <taxon>Anthemidinae</taxon>
        <taxon>Tanacetum</taxon>
    </lineage>
</organism>
<dbReference type="AlphaFoldDB" id="A0A699VEU2"/>
<reference evidence="1" key="1">
    <citation type="journal article" date="2019" name="Sci. Rep.">
        <title>Draft genome of Tanacetum cinerariifolium, the natural source of mosquito coil.</title>
        <authorList>
            <person name="Yamashiro T."/>
            <person name="Shiraishi A."/>
            <person name="Satake H."/>
            <person name="Nakayama K."/>
        </authorList>
    </citation>
    <scope>NUCLEOTIDE SEQUENCE</scope>
</reference>
<name>A0A699VEU2_TANCI</name>
<dbReference type="EMBL" id="BKCJ011430784">
    <property type="protein sequence ID" value="GFD33030.1"/>
    <property type="molecule type" value="Genomic_DNA"/>
</dbReference>
<proteinExistence type="predicted"/>
<comment type="caution">
    <text evidence="1">The sequence shown here is derived from an EMBL/GenBank/DDBJ whole genome shotgun (WGS) entry which is preliminary data.</text>
</comment>
<sequence length="171" mass="18234">ALQAHDLGHVYRVGERDARAVVHGEVAHVARQERARYLGRRARIHVVGIGAERGRINVEQKAARRGVGDAGRVGFDERSPRLQGEAAHALNIVGRARAQRAAILDRHGAVHGQVVAERGHAGAGYGYVVVAAAHYLRGAHDEVAQPEHADGEGAGARRPIVGEIAHVVRVA</sequence>
<protein>
    <submittedName>
        <fullName evidence="1">Uncharacterized protein</fullName>
    </submittedName>
</protein>